<dbReference type="Proteomes" id="UP000233482">
    <property type="component" value="Unassembled WGS sequence"/>
</dbReference>
<dbReference type="Gene3D" id="1.10.10.60">
    <property type="entry name" value="Homeodomain-like"/>
    <property type="match status" value="1"/>
</dbReference>
<organism evidence="2 3">
    <name type="scientific">Macrococcoides caseolyticum</name>
    <dbReference type="NCBI Taxonomy" id="69966"/>
    <lineage>
        <taxon>Bacteria</taxon>
        <taxon>Bacillati</taxon>
        <taxon>Bacillota</taxon>
        <taxon>Bacilli</taxon>
        <taxon>Bacillales</taxon>
        <taxon>Staphylococcaceae</taxon>
        <taxon>Macrococcoides</taxon>
    </lineage>
</organism>
<name>A0A855GYD8_9STAP</name>
<dbReference type="GO" id="GO:0003677">
    <property type="term" value="F:DNA binding"/>
    <property type="evidence" value="ECO:0007669"/>
    <property type="project" value="InterPro"/>
</dbReference>
<dbReference type="InterPro" id="IPR001387">
    <property type="entry name" value="Cro/C1-type_HTH"/>
</dbReference>
<dbReference type="RefSeq" id="WP_101144209.1">
    <property type="nucleotide sequence ID" value="NZ_PIWO01000012.1"/>
</dbReference>
<protein>
    <submittedName>
        <fullName evidence="2">Phage repressor protein</fullName>
    </submittedName>
</protein>
<dbReference type="SUPFAM" id="SSF47413">
    <property type="entry name" value="lambda repressor-like DNA-binding domains"/>
    <property type="match status" value="1"/>
</dbReference>
<evidence type="ECO:0000259" key="1">
    <source>
        <dbReference type="PROSITE" id="PS50943"/>
    </source>
</evidence>
<dbReference type="Pfam" id="PF13443">
    <property type="entry name" value="HTH_26"/>
    <property type="match status" value="1"/>
</dbReference>
<comment type="caution">
    <text evidence="2">The sequence shown here is derived from an EMBL/GenBank/DDBJ whole genome shotgun (WGS) entry which is preliminary data.</text>
</comment>
<evidence type="ECO:0000313" key="3">
    <source>
        <dbReference type="Proteomes" id="UP000233482"/>
    </source>
</evidence>
<dbReference type="CDD" id="cd00093">
    <property type="entry name" value="HTH_XRE"/>
    <property type="match status" value="1"/>
</dbReference>
<accession>A0A855GYD8</accession>
<feature type="domain" description="HTH cro/C1-type" evidence="1">
    <location>
        <begin position="7"/>
        <end position="62"/>
    </location>
</feature>
<dbReference type="InterPro" id="IPR010982">
    <property type="entry name" value="Lambda_DNA-bd_dom_sf"/>
</dbReference>
<proteinExistence type="predicted"/>
<sequence length="69" mass="7986">MVDIKELKKMIANKGYNLEQFAEKIGMGRSTLYRKMKDNGNNFTIGEIETIVKILKLTKKESISIFFIN</sequence>
<gene>
    <name evidence="2" type="ORF">CW686_06385</name>
</gene>
<dbReference type="AlphaFoldDB" id="A0A855GYD8"/>
<dbReference type="EMBL" id="PIXC01000012">
    <property type="protein sequence ID" value="PKE26133.1"/>
    <property type="molecule type" value="Genomic_DNA"/>
</dbReference>
<evidence type="ECO:0000313" key="2">
    <source>
        <dbReference type="EMBL" id="PKE26133.1"/>
    </source>
</evidence>
<dbReference type="PROSITE" id="PS50943">
    <property type="entry name" value="HTH_CROC1"/>
    <property type="match status" value="1"/>
</dbReference>
<reference evidence="2 3" key="1">
    <citation type="submission" date="2017-12" db="EMBL/GenBank/DDBJ databases">
        <title>Genomics of Macrococcus caseolyticus.</title>
        <authorList>
            <person name="MacFadyen A.C."/>
            <person name="Paterson G.K."/>
        </authorList>
    </citation>
    <scope>NUCLEOTIDE SEQUENCE [LARGE SCALE GENOMIC DNA]</scope>
    <source>
        <strain evidence="2 3">5788_EF188</strain>
    </source>
</reference>